<sequence length="75" mass="8681">MLTGVETPFEILEFKFSIALIGLSSTLYFGEFFSNIIQETLYGSDFNARMRDVMTPNFRTDEEKCGSSLYKKIKY</sequence>
<protein>
    <submittedName>
        <fullName evidence="2">Uncharacterized protein</fullName>
    </submittedName>
</protein>
<reference evidence="2" key="1">
    <citation type="submission" date="2022-11" db="UniProtKB">
        <authorList>
            <consortium name="WormBaseParasite"/>
        </authorList>
    </citation>
    <scope>IDENTIFICATION</scope>
</reference>
<dbReference type="WBParaSite" id="nRc.2.0.1.t11939-RA">
    <property type="protein sequence ID" value="nRc.2.0.1.t11939-RA"/>
    <property type="gene ID" value="nRc.2.0.1.g11939"/>
</dbReference>
<organism evidence="1 2">
    <name type="scientific">Romanomermis culicivorax</name>
    <name type="common">Nematode worm</name>
    <dbReference type="NCBI Taxonomy" id="13658"/>
    <lineage>
        <taxon>Eukaryota</taxon>
        <taxon>Metazoa</taxon>
        <taxon>Ecdysozoa</taxon>
        <taxon>Nematoda</taxon>
        <taxon>Enoplea</taxon>
        <taxon>Dorylaimia</taxon>
        <taxon>Mermithida</taxon>
        <taxon>Mermithoidea</taxon>
        <taxon>Mermithidae</taxon>
        <taxon>Romanomermis</taxon>
    </lineage>
</organism>
<evidence type="ECO:0000313" key="2">
    <source>
        <dbReference type="WBParaSite" id="nRc.2.0.1.t11939-RA"/>
    </source>
</evidence>
<accession>A0A915ICM7</accession>
<evidence type="ECO:0000313" key="1">
    <source>
        <dbReference type="Proteomes" id="UP000887565"/>
    </source>
</evidence>
<dbReference type="AlphaFoldDB" id="A0A915ICM7"/>
<dbReference type="Proteomes" id="UP000887565">
    <property type="component" value="Unplaced"/>
</dbReference>
<proteinExistence type="predicted"/>
<name>A0A915ICM7_ROMCU</name>
<keyword evidence="1" id="KW-1185">Reference proteome</keyword>